<dbReference type="InterPro" id="IPR013924">
    <property type="entry name" value="RNase_H2_suC"/>
</dbReference>
<dbReference type="PANTHER" id="PTHR47204:SF1">
    <property type="entry name" value="RIBONUCLEASE H2 SUBUNIT C"/>
    <property type="match status" value="1"/>
</dbReference>
<keyword evidence="3" id="KW-1185">Reference proteome</keyword>
<sequence length="242" mass="27308">MFAIQPQQQPETPISTDSVTPNILPCRIHRDGPTGSLNRYWRPRPDEKDKDLQTAYFRGRKLQGRRVAVPEGYEGVVALPTERVLPSTRRNTGSAINGEAEQEEPVKILEKQATFDEYFVWGHELAPAADDSFVKGVEEWLKLAEAVGYRLTLFFLCDQRLIGNRCIANLGIKRSPHEPGFRVGWGYPMQQNHSNTYTVPGEHYSNTRINVPGEAAMPPDEKRPTFSTQVAAHGYLRFVTLG</sequence>
<dbReference type="GO" id="GO:0006401">
    <property type="term" value="P:RNA catabolic process"/>
    <property type="evidence" value="ECO:0007669"/>
    <property type="project" value="InterPro"/>
</dbReference>
<dbReference type="AlphaFoldDB" id="A0A8H6AC44"/>
<feature type="region of interest" description="Disordered" evidence="1">
    <location>
        <begin position="1"/>
        <end position="46"/>
    </location>
</feature>
<gene>
    <name evidence="2" type="ORF">ETB97_010788</name>
</gene>
<evidence type="ECO:0000313" key="3">
    <source>
        <dbReference type="Proteomes" id="UP000541154"/>
    </source>
</evidence>
<feature type="compositionally biased region" description="Polar residues" evidence="1">
    <location>
        <begin position="1"/>
        <end position="21"/>
    </location>
</feature>
<evidence type="ECO:0000256" key="1">
    <source>
        <dbReference type="SAM" id="MobiDB-lite"/>
    </source>
</evidence>
<dbReference type="PANTHER" id="PTHR47204">
    <property type="entry name" value="OS02G0168900 PROTEIN"/>
    <property type="match status" value="1"/>
</dbReference>
<dbReference type="Gene3D" id="2.40.128.680">
    <property type="match status" value="1"/>
</dbReference>
<organism evidence="2 3">
    <name type="scientific">Petromyces alliaceus</name>
    <name type="common">Aspergillus alliaceus</name>
    <dbReference type="NCBI Taxonomy" id="209559"/>
    <lineage>
        <taxon>Eukaryota</taxon>
        <taxon>Fungi</taxon>
        <taxon>Dikarya</taxon>
        <taxon>Ascomycota</taxon>
        <taxon>Pezizomycotina</taxon>
        <taxon>Eurotiomycetes</taxon>
        <taxon>Eurotiomycetidae</taxon>
        <taxon>Eurotiales</taxon>
        <taxon>Aspergillaceae</taxon>
        <taxon>Aspergillus</taxon>
        <taxon>Aspergillus subgen. Circumdati</taxon>
    </lineage>
</organism>
<comment type="caution">
    <text evidence="2">The sequence shown here is derived from an EMBL/GenBank/DDBJ whole genome shotgun (WGS) entry which is preliminary data.</text>
</comment>
<name>A0A8H6AC44_PETAA</name>
<reference evidence="2 3" key="1">
    <citation type="submission" date="2019-04" db="EMBL/GenBank/DDBJ databases">
        <title>Aspergillus burnettii sp. nov., novel species from soil in southeast Queensland.</title>
        <authorList>
            <person name="Gilchrist C.L.M."/>
            <person name="Pitt J.I."/>
            <person name="Lange L."/>
            <person name="Lacey H.J."/>
            <person name="Vuong D."/>
            <person name="Midgley D.J."/>
            <person name="Greenfield P."/>
            <person name="Bradbury M."/>
            <person name="Lacey E."/>
            <person name="Busk P.K."/>
            <person name="Pilgaard B."/>
            <person name="Chooi Y.H."/>
            <person name="Piggott A.M."/>
        </authorList>
    </citation>
    <scope>NUCLEOTIDE SEQUENCE [LARGE SCALE GENOMIC DNA]</scope>
    <source>
        <strain evidence="2 3">FRR 5400</strain>
    </source>
</reference>
<accession>A0A8H6AC44</accession>
<dbReference type="Pfam" id="PF08615">
    <property type="entry name" value="RNase_H2_suC"/>
    <property type="match status" value="1"/>
</dbReference>
<dbReference type="Proteomes" id="UP000541154">
    <property type="component" value="Unassembled WGS sequence"/>
</dbReference>
<proteinExistence type="predicted"/>
<dbReference type="GO" id="GO:0032299">
    <property type="term" value="C:ribonuclease H2 complex"/>
    <property type="evidence" value="ECO:0007669"/>
    <property type="project" value="InterPro"/>
</dbReference>
<evidence type="ECO:0000313" key="2">
    <source>
        <dbReference type="EMBL" id="KAF5866693.1"/>
    </source>
</evidence>
<dbReference type="CDD" id="cd09271">
    <property type="entry name" value="RNase_H2-C"/>
    <property type="match status" value="1"/>
</dbReference>
<protein>
    <submittedName>
        <fullName evidence="2">Uncharacterized protein</fullName>
    </submittedName>
</protein>
<dbReference type="EMBL" id="SPNV01000006">
    <property type="protein sequence ID" value="KAF5866693.1"/>
    <property type="molecule type" value="Genomic_DNA"/>
</dbReference>